<name>A0AAD4UHT0_OVIAM</name>
<organism evidence="2 3">
    <name type="scientific">Ovis ammon polii</name>
    <dbReference type="NCBI Taxonomy" id="230172"/>
    <lineage>
        <taxon>Eukaryota</taxon>
        <taxon>Metazoa</taxon>
        <taxon>Chordata</taxon>
        <taxon>Craniata</taxon>
        <taxon>Vertebrata</taxon>
        <taxon>Euteleostomi</taxon>
        <taxon>Mammalia</taxon>
        <taxon>Eutheria</taxon>
        <taxon>Laurasiatheria</taxon>
        <taxon>Artiodactyla</taxon>
        <taxon>Ruminantia</taxon>
        <taxon>Pecora</taxon>
        <taxon>Bovidae</taxon>
        <taxon>Caprinae</taxon>
        <taxon>Ovis</taxon>
    </lineage>
</organism>
<dbReference type="Proteomes" id="UP001214576">
    <property type="component" value="Unassembled WGS sequence"/>
</dbReference>
<comment type="caution">
    <text evidence="2">The sequence shown here is derived from an EMBL/GenBank/DDBJ whole genome shotgun (WGS) entry which is preliminary data.</text>
</comment>
<sequence length="175" mass="19133">MDSANSKDLRKQSICVKRGVRVARLNECPTDCAGQAFVLFMATMFINISRTEESQTSQYTEASPTKHGFLFQPANLNPKQRISRSELSGYVIILAEARAHQSLKTHSDPTSSLQPSLLPTSAAPEPSVIVLYWPFITLGPTGFAAVSTVPVTNCQSSRSHEPRGDCLSPRKVNPN</sequence>
<reference evidence="2" key="1">
    <citation type="submission" date="2022-03" db="EMBL/GenBank/DDBJ databases">
        <title>Genomic analyses of argali, domestic sheep and their hybrids provide insights into chromosomal evolution, heterosis and genetic basis of agronomic traits.</title>
        <authorList>
            <person name="Li M."/>
        </authorList>
    </citation>
    <scope>NUCLEOTIDE SEQUENCE</scope>
    <source>
        <strain evidence="2">CAU-MHL-2022a</strain>
        <tissue evidence="2">Skin</tissue>
    </source>
</reference>
<evidence type="ECO:0000313" key="2">
    <source>
        <dbReference type="EMBL" id="KAI4546503.1"/>
    </source>
</evidence>
<proteinExistence type="predicted"/>
<dbReference type="EMBL" id="JAKZEL010000002">
    <property type="protein sequence ID" value="KAI4546503.1"/>
    <property type="molecule type" value="Genomic_DNA"/>
</dbReference>
<feature type="region of interest" description="Disordered" evidence="1">
    <location>
        <begin position="154"/>
        <end position="175"/>
    </location>
</feature>
<dbReference type="AlphaFoldDB" id="A0AAD4UHT0"/>
<evidence type="ECO:0000313" key="3">
    <source>
        <dbReference type="Proteomes" id="UP001214576"/>
    </source>
</evidence>
<protein>
    <submittedName>
        <fullName evidence="2">Uncharacterized protein</fullName>
    </submittedName>
</protein>
<accession>A0AAD4UHT0</accession>
<evidence type="ECO:0000256" key="1">
    <source>
        <dbReference type="SAM" id="MobiDB-lite"/>
    </source>
</evidence>
<keyword evidence="3" id="KW-1185">Reference proteome</keyword>
<gene>
    <name evidence="2" type="ORF">MG293_003058</name>
</gene>